<feature type="domain" description="B12-binding" evidence="6">
    <location>
        <begin position="1"/>
        <end position="141"/>
    </location>
</feature>
<evidence type="ECO:0000256" key="4">
    <source>
        <dbReference type="ARBA" id="ARBA00023004"/>
    </source>
</evidence>
<evidence type="ECO:0000256" key="2">
    <source>
        <dbReference type="ARBA" id="ARBA00022691"/>
    </source>
</evidence>
<dbReference type="PANTHER" id="PTHR43409">
    <property type="entry name" value="ANAEROBIC MAGNESIUM-PROTOPORPHYRIN IX MONOMETHYL ESTER CYCLASE-RELATED"/>
    <property type="match status" value="1"/>
</dbReference>
<dbReference type="InterPro" id="IPR023404">
    <property type="entry name" value="rSAM_horseshoe"/>
</dbReference>
<dbReference type="Gene3D" id="3.40.50.280">
    <property type="entry name" value="Cobalamin-binding domain"/>
    <property type="match status" value="1"/>
</dbReference>
<dbReference type="GO" id="GO:0046872">
    <property type="term" value="F:metal ion binding"/>
    <property type="evidence" value="ECO:0007669"/>
    <property type="project" value="UniProtKB-KW"/>
</dbReference>
<dbReference type="SUPFAM" id="SSF102114">
    <property type="entry name" value="Radical SAM enzymes"/>
    <property type="match status" value="1"/>
</dbReference>
<evidence type="ECO:0000313" key="9">
    <source>
        <dbReference type="Proteomes" id="UP000245829"/>
    </source>
</evidence>
<dbReference type="PROSITE" id="PS51918">
    <property type="entry name" value="RADICAL_SAM"/>
    <property type="match status" value="1"/>
</dbReference>
<gene>
    <name evidence="8" type="ORF">NZNM25_19300</name>
</gene>
<keyword evidence="5" id="KW-0411">Iron-sulfur</keyword>
<dbReference type="InterPro" id="IPR006158">
    <property type="entry name" value="Cobalamin-bd"/>
</dbReference>
<comment type="caution">
    <text evidence="8">The sequence shown here is derived from an EMBL/GenBank/DDBJ whole genome shotgun (WGS) entry which is preliminary data.</text>
</comment>
<evidence type="ECO:0000256" key="5">
    <source>
        <dbReference type="ARBA" id="ARBA00023014"/>
    </source>
</evidence>
<accession>A0A2S2KU31</accession>
<dbReference type="Gene3D" id="3.80.30.20">
    <property type="entry name" value="tm_1862 like domain"/>
    <property type="match status" value="1"/>
</dbReference>
<evidence type="ECO:0000259" key="7">
    <source>
        <dbReference type="PROSITE" id="PS51918"/>
    </source>
</evidence>
<dbReference type="Pfam" id="PF04055">
    <property type="entry name" value="Radical_SAM"/>
    <property type="match status" value="1"/>
</dbReference>
<dbReference type="InterPro" id="IPR006638">
    <property type="entry name" value="Elp3/MiaA/NifB-like_rSAM"/>
</dbReference>
<keyword evidence="9" id="KW-1185">Reference proteome</keyword>
<dbReference type="InterPro" id="IPR051198">
    <property type="entry name" value="BchE-like"/>
</dbReference>
<keyword evidence="4" id="KW-0408">Iron</keyword>
<comment type="cofactor">
    <cofactor evidence="1">
        <name>[4Fe-4S] cluster</name>
        <dbReference type="ChEBI" id="CHEBI:49883"/>
    </cofactor>
</comment>
<dbReference type="SFLD" id="SFLDG01082">
    <property type="entry name" value="B12-binding_domain_containing"/>
    <property type="match status" value="1"/>
</dbReference>
<dbReference type="EMBL" id="BGKI01000012">
    <property type="protein sequence ID" value="GBH35139.1"/>
    <property type="molecule type" value="Genomic_DNA"/>
</dbReference>
<keyword evidence="3" id="KW-0479">Metal-binding</keyword>
<dbReference type="PANTHER" id="PTHR43409:SF7">
    <property type="entry name" value="BLL1977 PROTEIN"/>
    <property type="match status" value="1"/>
</dbReference>
<dbReference type="InterPro" id="IPR007197">
    <property type="entry name" value="rSAM"/>
</dbReference>
<evidence type="ECO:0000256" key="3">
    <source>
        <dbReference type="ARBA" id="ARBA00022723"/>
    </source>
</evidence>
<evidence type="ECO:0000256" key="1">
    <source>
        <dbReference type="ARBA" id="ARBA00001966"/>
    </source>
</evidence>
<dbReference type="SFLD" id="SFLDS00029">
    <property type="entry name" value="Radical_SAM"/>
    <property type="match status" value="1"/>
</dbReference>
<name>A0A2S2KU31_9ARCH</name>
<proteinExistence type="predicted"/>
<dbReference type="GO" id="GO:0031419">
    <property type="term" value="F:cobalamin binding"/>
    <property type="evidence" value="ECO:0007669"/>
    <property type="project" value="InterPro"/>
</dbReference>
<dbReference type="PROSITE" id="PS51332">
    <property type="entry name" value="B12_BINDING"/>
    <property type="match status" value="1"/>
</dbReference>
<keyword evidence="2" id="KW-0949">S-adenosyl-L-methionine</keyword>
<dbReference type="GO" id="GO:0051536">
    <property type="term" value="F:iron-sulfur cluster binding"/>
    <property type="evidence" value="ECO:0007669"/>
    <property type="project" value="UniProtKB-KW"/>
</dbReference>
<dbReference type="Proteomes" id="UP000245829">
    <property type="component" value="Unassembled WGS sequence"/>
</dbReference>
<dbReference type="SUPFAM" id="SSF52242">
    <property type="entry name" value="Cobalamin (vitamin B12)-binding domain"/>
    <property type="match status" value="1"/>
</dbReference>
<sequence>MVPEIRLDSSPNHFPFWAGILAAIVEQKGGEVGILDLNALRVKYGGNQVPSKIIADEISSEKWDIIGIGGLTTTYARIKQLAPLIRKFAPDSLFVGGGGWSSYNPTEILELIHELDVIVIGEGEETFGELYDQVKNGSRDFENVNGLCIRNSISKYEFTSPRALISDLNTIPFPAYDLMETEIYFRFSSIPLSADSFNSKRRVSTVWERGCPRGCTFCSHNGMSRIDLQNIYGEGDRKQGEKLVRISDKENDTFQLPARWPSPEYAVNNVKLLKEKFDIDFVSILDENMTSNLKWTKEFCDLYVKEGLNETVKWGTLGDAPSVAVKPEIITIMRDSGCSYISFGFESASDKVLNQDIQKGQLRTHLQKTVETLKAAKMTPITTFMIGNMHENINDLMETVDFWIENGAEIDPFICTPYVGSPIFYDNKDYLLQQYDTKLKLVAEGHAKVDDKTLQKWKLSALDKFMTECGDATKYTATVSQYFTIPELFALKEFMYKHDTTRMLQMAHQKFDETGLEQWKHDDKWNKYCEVCKAKEELSLKISS</sequence>
<dbReference type="SMART" id="SM00729">
    <property type="entry name" value="Elp3"/>
    <property type="match status" value="1"/>
</dbReference>
<feature type="domain" description="Radical SAM core" evidence="7">
    <location>
        <begin position="196"/>
        <end position="459"/>
    </location>
</feature>
<dbReference type="AlphaFoldDB" id="A0A2S2KU31"/>
<evidence type="ECO:0000259" key="6">
    <source>
        <dbReference type="PROSITE" id="PS51332"/>
    </source>
</evidence>
<organism evidence="8 9">
    <name type="scientific">Nitrosopumilus zosterae</name>
    <dbReference type="NCBI Taxonomy" id="718286"/>
    <lineage>
        <taxon>Archaea</taxon>
        <taxon>Nitrososphaerota</taxon>
        <taxon>Nitrososphaeria</taxon>
        <taxon>Nitrosopumilales</taxon>
        <taxon>Nitrosopumilaceae</taxon>
        <taxon>Nitrosopumilus</taxon>
    </lineage>
</organism>
<dbReference type="InterPro" id="IPR058240">
    <property type="entry name" value="rSAM_sf"/>
</dbReference>
<protein>
    <submittedName>
        <fullName evidence="8">Uncharacterized protein</fullName>
    </submittedName>
</protein>
<reference evidence="8 9" key="1">
    <citation type="submission" date="2018-05" db="EMBL/GenBank/DDBJ databases">
        <title>genome sequencing of Nitrosopumilus sp. NM25.</title>
        <authorList>
            <person name="Mori K."/>
            <person name="Nakagawa T."/>
        </authorList>
    </citation>
    <scope>NUCLEOTIDE SEQUENCE [LARGE SCALE GENOMIC DNA]</scope>
    <source>
        <strain evidence="8 9">NM25</strain>
    </source>
</reference>
<evidence type="ECO:0000313" key="8">
    <source>
        <dbReference type="EMBL" id="GBH35139.1"/>
    </source>
</evidence>
<dbReference type="GO" id="GO:0003824">
    <property type="term" value="F:catalytic activity"/>
    <property type="evidence" value="ECO:0007669"/>
    <property type="project" value="InterPro"/>
</dbReference>
<dbReference type="Pfam" id="PF02310">
    <property type="entry name" value="B12-binding"/>
    <property type="match status" value="1"/>
</dbReference>
<dbReference type="InterPro" id="IPR036724">
    <property type="entry name" value="Cobalamin-bd_sf"/>
</dbReference>